<dbReference type="STRING" id="5888.A0C6F7"/>
<proteinExistence type="predicted"/>
<dbReference type="HOGENOM" id="CLU_503878_0_0_1"/>
<keyword evidence="3" id="KW-1185">Reference proteome</keyword>
<feature type="domain" description="Arf3-interacting protein 1 N-terminal" evidence="1">
    <location>
        <begin position="5"/>
        <end position="151"/>
    </location>
</feature>
<dbReference type="InterPro" id="IPR052809">
    <property type="entry name" value="Actin_polarity_regulatory"/>
</dbReference>
<dbReference type="GeneID" id="5019556"/>
<reference evidence="2 3" key="1">
    <citation type="journal article" date="2006" name="Nature">
        <title>Global trends of whole-genome duplications revealed by the ciliate Paramecium tetraurelia.</title>
        <authorList>
            <consortium name="Genoscope"/>
            <person name="Aury J.-M."/>
            <person name="Jaillon O."/>
            <person name="Duret L."/>
            <person name="Noel B."/>
            <person name="Jubin C."/>
            <person name="Porcel B.M."/>
            <person name="Segurens B."/>
            <person name="Daubin V."/>
            <person name="Anthouard V."/>
            <person name="Aiach N."/>
            <person name="Arnaiz O."/>
            <person name="Billaut A."/>
            <person name="Beisson J."/>
            <person name="Blanc I."/>
            <person name="Bouhouche K."/>
            <person name="Camara F."/>
            <person name="Duharcourt S."/>
            <person name="Guigo R."/>
            <person name="Gogendeau D."/>
            <person name="Katinka M."/>
            <person name="Keller A.-M."/>
            <person name="Kissmehl R."/>
            <person name="Klotz C."/>
            <person name="Koll F."/>
            <person name="Le Moue A."/>
            <person name="Lepere C."/>
            <person name="Malinsky S."/>
            <person name="Nowacki M."/>
            <person name="Nowak J.K."/>
            <person name="Plattner H."/>
            <person name="Poulain J."/>
            <person name="Ruiz F."/>
            <person name="Serrano V."/>
            <person name="Zagulski M."/>
            <person name="Dessen P."/>
            <person name="Betermier M."/>
            <person name="Weissenbach J."/>
            <person name="Scarpelli C."/>
            <person name="Schachter V."/>
            <person name="Sperling L."/>
            <person name="Meyer E."/>
            <person name="Cohen J."/>
            <person name="Wincker P."/>
        </authorList>
    </citation>
    <scope>NUCLEOTIDE SEQUENCE [LARGE SCALE GENOMIC DNA]</scope>
    <source>
        <strain evidence="2 3">Stock d4-2</strain>
    </source>
</reference>
<dbReference type="PANTHER" id="PTHR28245">
    <property type="entry name" value="ARF3-INTERACTING PROTEIN 1"/>
    <property type="match status" value="1"/>
</dbReference>
<name>A0C6F7_PARTE</name>
<accession>A0C6F7</accession>
<dbReference type="Pfam" id="PF08616">
    <property type="entry name" value="SPA"/>
    <property type="match status" value="1"/>
</dbReference>
<evidence type="ECO:0000313" key="2">
    <source>
        <dbReference type="EMBL" id="CAK66374.1"/>
    </source>
</evidence>
<dbReference type="OrthoDB" id="285222at2759"/>
<dbReference type="OMA" id="SEWLDIN"/>
<dbReference type="InterPro" id="IPR012860">
    <property type="entry name" value="Afi1_N"/>
</dbReference>
<evidence type="ECO:0000313" key="3">
    <source>
        <dbReference type="Proteomes" id="UP000000600"/>
    </source>
</evidence>
<protein>
    <recommendedName>
        <fullName evidence="1">Arf3-interacting protein 1 N-terminal domain-containing protein</fullName>
    </recommendedName>
</protein>
<gene>
    <name evidence="2" type="ORF">GSPATT00035503001</name>
</gene>
<dbReference type="KEGG" id="ptm:GSPATT00035503001"/>
<dbReference type="AlphaFoldDB" id="A0C6F7"/>
<dbReference type="GO" id="GO:0051666">
    <property type="term" value="P:actin cortical patch localization"/>
    <property type="evidence" value="ECO:0000318"/>
    <property type="project" value="GO_Central"/>
</dbReference>
<dbReference type="PANTHER" id="PTHR28245:SF1">
    <property type="entry name" value="ARF3-INTERACTING PROTEIN 1"/>
    <property type="match status" value="1"/>
</dbReference>
<dbReference type="Pfam" id="PF07792">
    <property type="entry name" value="Afi1"/>
    <property type="match status" value="1"/>
</dbReference>
<dbReference type="EMBL" id="CT868044">
    <property type="protein sequence ID" value="CAK66374.1"/>
    <property type="molecule type" value="Genomic_DNA"/>
</dbReference>
<dbReference type="RefSeq" id="XP_001433771.1">
    <property type="nucleotide sequence ID" value="XM_001433734.1"/>
</dbReference>
<evidence type="ECO:0000259" key="1">
    <source>
        <dbReference type="Pfam" id="PF07792"/>
    </source>
</evidence>
<organism evidence="2 3">
    <name type="scientific">Paramecium tetraurelia</name>
    <dbReference type="NCBI Taxonomy" id="5888"/>
    <lineage>
        <taxon>Eukaryota</taxon>
        <taxon>Sar</taxon>
        <taxon>Alveolata</taxon>
        <taxon>Ciliophora</taxon>
        <taxon>Intramacronucleata</taxon>
        <taxon>Oligohymenophorea</taxon>
        <taxon>Peniculida</taxon>
        <taxon>Parameciidae</taxon>
        <taxon>Paramecium</taxon>
    </lineage>
</organism>
<dbReference type="GO" id="GO:0005886">
    <property type="term" value="C:plasma membrane"/>
    <property type="evidence" value="ECO:0000318"/>
    <property type="project" value="GO_Central"/>
</dbReference>
<sequence length="541" mass="63037">MIKALFAAEFLVKGCVITASYPQTGDSGFHELASYMIPDGVHKIKQDKFFFRIGNVRFVSGQVQTYHFDYQWKPLLQSSNQTLSYSDDNVLKIRGEKESEWLDINLSNAQIHVISHDFVSITLNPDLIYGIKGKFTQDYYLACLRNKKDATIKRGSLIRSIAVCSSDLLFLGICDQKIQKCLEQYFDQVGLDHWVNDADSNPQAIEKILQKGFNDLSGDLPYYKFSHSLLDYSSKELGNLYPKRADGLTINASLLELFEKFNMKVRILYRALLQQKRIIFLCHECSNQEKQIGDNMYSNVCNLVLSLCFLVSPLNIIQNIQGYKSLLDKGWEQQNSWISIVSNPIFEYRREWWDILCDVNAGKIIESKTEQSLFINNENDIDFFQNLINLIQVSHINELQVRSILQKYTSSIIGNLVNNYINMQPQTLQFKGYRRMKIKELFNEQQYAQLLNILAMMKLQKSMEDIELLQMYETLLDCLKTEHQFKEFFKLFTESNYDLNTLGIGTMCSDIVVQEKCRDFLKLLEKWDKQLMKKINLFFVI</sequence>
<dbReference type="Proteomes" id="UP000000600">
    <property type="component" value="Unassembled WGS sequence"/>
</dbReference>
<dbReference type="InParanoid" id="A0C6F7"/>